<keyword evidence="2" id="KW-1015">Disulfide bond</keyword>
<feature type="active site" evidence="3">
    <location>
        <position position="139"/>
    </location>
</feature>
<dbReference type="GO" id="GO:0033897">
    <property type="term" value="F:ribonuclease T2 activity"/>
    <property type="evidence" value="ECO:0007669"/>
    <property type="project" value="InterPro"/>
</dbReference>
<keyword evidence="5" id="KW-0732">Signal</keyword>
<feature type="active site" evidence="3">
    <location>
        <position position="86"/>
    </location>
</feature>
<comment type="similarity">
    <text evidence="1 4">Belongs to the RNase T2 family.</text>
</comment>
<dbReference type="GeneID" id="139950612"/>
<dbReference type="GO" id="GO:0006401">
    <property type="term" value="P:RNA catabolic process"/>
    <property type="evidence" value="ECO:0007669"/>
    <property type="project" value="TreeGrafter"/>
</dbReference>
<dbReference type="SUPFAM" id="SSF55895">
    <property type="entry name" value="Ribonuclease Rh-like"/>
    <property type="match status" value="1"/>
</dbReference>
<protein>
    <submittedName>
        <fullName evidence="6">Ribonuclease T2</fullName>
    </submittedName>
</protein>
<name>A0A0D6A9T4_ASTAM</name>
<dbReference type="PANTHER" id="PTHR11240:SF22">
    <property type="entry name" value="RIBONUCLEASE T2"/>
    <property type="match status" value="1"/>
</dbReference>
<sequence>MAATSSFVKWTVFLVIFTSAFALSSSKPTKCAGETCKGVEAIPDWDYLLFVVQWPESFCLYYNASRSTNGDQKCIIPSGVRDWTVHGTWPTKIGTEGPTNCNNTWTFDFSKVKDLESQLQKAWPDLLSGSTYDSFWAHEWDKHGTCASSLPALYGEHNYFGSTLKMHSHFNMDSILSAAEIVPSKTSNYTRDAIFNAIKAGAGGMPDLTCYQKNLHDGSGIQQYLAEVRLCIDKTFKPMDCPKPSSKHVTRTAYYEPCSSKVPIMLPPITA</sequence>
<dbReference type="CDD" id="cd01061">
    <property type="entry name" value="RNase_T2_euk"/>
    <property type="match status" value="1"/>
</dbReference>
<dbReference type="InterPro" id="IPR001568">
    <property type="entry name" value="RNase_T2-like"/>
</dbReference>
<feature type="chain" id="PRO_5002300684" evidence="5">
    <location>
        <begin position="23"/>
        <end position="271"/>
    </location>
</feature>
<organism evidence="6">
    <name type="scientific">Asterias amurensis</name>
    <name type="common">Northern Pacific seastar</name>
    <dbReference type="NCBI Taxonomy" id="7602"/>
    <lineage>
        <taxon>Eukaryota</taxon>
        <taxon>Metazoa</taxon>
        <taxon>Echinodermata</taxon>
        <taxon>Eleutherozoa</taxon>
        <taxon>Asterozoa</taxon>
        <taxon>Asteroidea</taxon>
        <taxon>Forcipulatacea</taxon>
        <taxon>Forcipulatida</taxon>
        <taxon>Asteriidae</taxon>
        <taxon>Asterias</taxon>
    </lineage>
</organism>
<dbReference type="RefSeq" id="XP_071805476.1">
    <property type="nucleotide sequence ID" value="XM_071949375.1"/>
</dbReference>
<dbReference type="InterPro" id="IPR033697">
    <property type="entry name" value="Ribonuclease_T2_eukaryotic"/>
</dbReference>
<dbReference type="InterPro" id="IPR033130">
    <property type="entry name" value="RNase_T2_His_AS_2"/>
</dbReference>
<evidence type="ECO:0000256" key="3">
    <source>
        <dbReference type="PIRSR" id="PIRSR633697-1"/>
    </source>
</evidence>
<dbReference type="PROSITE" id="PS00531">
    <property type="entry name" value="RNASE_T2_2"/>
    <property type="match status" value="1"/>
</dbReference>
<proteinExistence type="evidence at transcript level"/>
<dbReference type="GO" id="GO:0005576">
    <property type="term" value="C:extracellular region"/>
    <property type="evidence" value="ECO:0007669"/>
    <property type="project" value="TreeGrafter"/>
</dbReference>
<evidence type="ECO:0000256" key="5">
    <source>
        <dbReference type="SAM" id="SignalP"/>
    </source>
</evidence>
<feature type="active site" evidence="3">
    <location>
        <position position="143"/>
    </location>
</feature>
<dbReference type="PANTHER" id="PTHR11240">
    <property type="entry name" value="RIBONUCLEASE T2"/>
    <property type="match status" value="1"/>
</dbReference>
<feature type="signal peptide" evidence="5">
    <location>
        <begin position="1"/>
        <end position="22"/>
    </location>
</feature>
<evidence type="ECO:0000256" key="1">
    <source>
        <dbReference type="ARBA" id="ARBA00007469"/>
    </source>
</evidence>
<reference evidence="6" key="1">
    <citation type="submission" date="2015-03" db="EMBL/GenBank/DDBJ databases">
        <title>Ribonuclease T2 from Asterias amurensis.</title>
        <authorList>
            <person name="Itagaki T."/>
        </authorList>
    </citation>
    <scope>NUCLEOTIDE SEQUENCE</scope>
</reference>
<evidence type="ECO:0000256" key="2">
    <source>
        <dbReference type="ARBA" id="ARBA00023157"/>
    </source>
</evidence>
<accession>A0A0D6A9T4</accession>
<dbReference type="InterPro" id="IPR036430">
    <property type="entry name" value="RNase_T2-like_sf"/>
</dbReference>
<dbReference type="GO" id="GO:0003723">
    <property type="term" value="F:RNA binding"/>
    <property type="evidence" value="ECO:0007669"/>
    <property type="project" value="InterPro"/>
</dbReference>
<evidence type="ECO:0000313" key="6">
    <source>
        <dbReference type="EMBL" id="BAQ59588.1"/>
    </source>
</evidence>
<dbReference type="EMBL" id="LC034810">
    <property type="protein sequence ID" value="BAQ59588.1"/>
    <property type="molecule type" value="mRNA"/>
</dbReference>
<dbReference type="Gene3D" id="3.90.730.10">
    <property type="entry name" value="Ribonuclease T2-like"/>
    <property type="match status" value="1"/>
</dbReference>
<dbReference type="AlphaFoldDB" id="A0A0D6A9T4"/>
<dbReference type="Pfam" id="PF00445">
    <property type="entry name" value="Ribonuclease_T2"/>
    <property type="match status" value="1"/>
</dbReference>
<evidence type="ECO:0000256" key="4">
    <source>
        <dbReference type="RuleBase" id="RU004328"/>
    </source>
</evidence>